<dbReference type="Pfam" id="PF00188">
    <property type="entry name" value="CAP"/>
    <property type="match status" value="1"/>
</dbReference>
<dbReference type="HOGENOM" id="CLU_573556_0_0_0"/>
<keyword evidence="2" id="KW-0732">Signal</keyword>
<feature type="region of interest" description="Disordered" evidence="1">
    <location>
        <begin position="201"/>
        <end position="230"/>
    </location>
</feature>
<protein>
    <recommendedName>
        <fullName evidence="3">SCP domain-containing protein</fullName>
    </recommendedName>
</protein>
<dbReference type="EMBL" id="CP003254">
    <property type="protein sequence ID" value="AFH40224.1"/>
    <property type="molecule type" value="Genomic_DNA"/>
</dbReference>
<dbReference type="PATRIC" id="fig|798128.4.peg.2338"/>
<dbReference type="CDD" id="cd05379">
    <property type="entry name" value="CAP_bacterial"/>
    <property type="match status" value="1"/>
</dbReference>
<evidence type="ECO:0000256" key="1">
    <source>
        <dbReference type="SAM" id="MobiDB-lite"/>
    </source>
</evidence>
<sequence length="476" mass="53377">MKTKRTQAFLLALLALWLSSCNLTGPRPTEPQPFTATLEVASPLQTAHPGGTVQVPVRVEFREGEGVRLEVRLADPCAKGTSNCPGWDATRYPGVEHPREAFTLTPANPRTTLTFQVDPGALSQGPFKYEIALTSPDGKEAVLPFYLKVLAPGERPGMEAWNFWRDYMDLPRVKEDPEWSFRAWLHSRYVAMNYPNDLPHDEDLSQPFASPEGREAGQKGNEWGSLRRQNSQPYWPAEETSISSWIAAPFHRFNMIDPRAVNGGFGIYKDVGPVPGYGDGFGRSWANLPNLYGGERGNAPLLFPAPNRPLALNRFDGRENPNPTAPCMNPDRPPKRPFLTQEGLTWDDGAGVVRTPIGLPLTLQTFPTSPVDTEVLSARLVRLSDGAVNPICAYGSLQYWEERDFWRERAIQILRGWGAVIALPHQPLTPGETYEAHLRVRLGSEEREFTWRFSVAEEAELRPLRLEPSLEIMEIR</sequence>
<accession>H9ZV64</accession>
<feature type="domain" description="SCP" evidence="3">
    <location>
        <begin position="160"/>
        <end position="270"/>
    </location>
</feature>
<dbReference type="RefSeq" id="WP_014632249.1">
    <property type="nucleotide sequence ID" value="NC_017590.1"/>
</dbReference>
<name>H9ZV64_THETH</name>
<dbReference type="KEGG" id="ttl:TtJL18_2398"/>
<reference evidence="4 5" key="1">
    <citation type="journal article" date="2013" name="Genome Announc.">
        <title>Whole Genome Sequencing of Thermus oshimai JL-2 and Thermus thermophilus JL-18, Incomplete Denitrifiers from the United States Great Basin.</title>
        <authorList>
            <person name="Murugapiran S.K."/>
            <person name="Huntemann M."/>
            <person name="Wei C.L."/>
            <person name="Han J."/>
            <person name="Detter J.C."/>
            <person name="Han C.S."/>
            <person name="Erkkila T.H."/>
            <person name="Teshima H."/>
            <person name="Chen A."/>
            <person name="Kyrpides N."/>
            <person name="Mavrommatis K."/>
            <person name="Markowitz V."/>
            <person name="Szeto E."/>
            <person name="Ivanova N."/>
            <person name="Pagani I."/>
            <person name="Lam J."/>
            <person name="McDonald A.I."/>
            <person name="Dodsworth J.A."/>
            <person name="Pati A."/>
            <person name="Goodwin L."/>
            <person name="Peters L."/>
            <person name="Pitluck S."/>
            <person name="Woyke T."/>
            <person name="Hedlund B.P."/>
        </authorList>
    </citation>
    <scope>NUCLEOTIDE SEQUENCE [LARGE SCALE GENOMIC DNA]</scope>
    <source>
        <strain evidence="4 5">JL-18</strain>
        <plasmid evidence="4 5">pTTJL1802</plasmid>
    </source>
</reference>
<feature type="signal peptide" evidence="2">
    <location>
        <begin position="1"/>
        <end position="24"/>
    </location>
</feature>
<dbReference type="InterPro" id="IPR014044">
    <property type="entry name" value="CAP_dom"/>
</dbReference>
<gene>
    <name evidence="4" type="ORF">TtJL18_2398</name>
</gene>
<evidence type="ECO:0000259" key="3">
    <source>
        <dbReference type="Pfam" id="PF00188"/>
    </source>
</evidence>
<dbReference type="AlphaFoldDB" id="H9ZV64"/>
<feature type="chain" id="PRO_5003623998" description="SCP domain-containing protein" evidence="2">
    <location>
        <begin position="25"/>
        <end position="476"/>
    </location>
</feature>
<keyword evidence="4" id="KW-0614">Plasmid</keyword>
<dbReference type="PROSITE" id="PS51257">
    <property type="entry name" value="PROKAR_LIPOPROTEIN"/>
    <property type="match status" value="1"/>
</dbReference>
<evidence type="ECO:0000313" key="5">
    <source>
        <dbReference type="Proteomes" id="UP000007388"/>
    </source>
</evidence>
<evidence type="ECO:0000256" key="2">
    <source>
        <dbReference type="SAM" id="SignalP"/>
    </source>
</evidence>
<geneLocation type="plasmid" evidence="4 5">
    <name>pTTJL1802</name>
</geneLocation>
<proteinExistence type="predicted"/>
<organism evidence="4 5">
    <name type="scientific">Thermus thermophilus JL-18</name>
    <dbReference type="NCBI Taxonomy" id="798128"/>
    <lineage>
        <taxon>Bacteria</taxon>
        <taxon>Thermotogati</taxon>
        <taxon>Deinococcota</taxon>
        <taxon>Deinococci</taxon>
        <taxon>Thermales</taxon>
        <taxon>Thermaceae</taxon>
        <taxon>Thermus</taxon>
    </lineage>
</organism>
<dbReference type="Proteomes" id="UP000007388">
    <property type="component" value="Plasmid pTTJL1802"/>
</dbReference>
<evidence type="ECO:0000313" key="4">
    <source>
        <dbReference type="EMBL" id="AFH40224.1"/>
    </source>
</evidence>